<keyword evidence="3 6" id="KW-0479">Metal-binding</keyword>
<dbReference type="InterPro" id="IPR001199">
    <property type="entry name" value="Cyt_B5-like_heme/steroid-bd"/>
</dbReference>
<dbReference type="SUPFAM" id="SSF52833">
    <property type="entry name" value="Thioredoxin-like"/>
    <property type="match status" value="1"/>
</dbReference>
<evidence type="ECO:0000256" key="1">
    <source>
        <dbReference type="ARBA" id="ARBA00007409"/>
    </source>
</evidence>
<dbReference type="SUPFAM" id="SSF55856">
    <property type="entry name" value="Cytochrome b5-like heme/steroid binding domain"/>
    <property type="match status" value="1"/>
</dbReference>
<evidence type="ECO:0000259" key="8">
    <source>
        <dbReference type="PROSITE" id="PS50255"/>
    </source>
</evidence>
<dbReference type="InterPro" id="IPR036282">
    <property type="entry name" value="Glutathione-S-Trfase_C_sf"/>
</dbReference>
<keyword evidence="11" id="KW-0808">Transferase</keyword>
<dbReference type="GO" id="GO:0020037">
    <property type="term" value="F:heme binding"/>
    <property type="evidence" value="ECO:0007669"/>
    <property type="project" value="UniProtKB-UniRule"/>
</dbReference>
<dbReference type="GO" id="GO:0004364">
    <property type="term" value="F:glutathione transferase activity"/>
    <property type="evidence" value="ECO:0007669"/>
    <property type="project" value="UniProtKB-EC"/>
</dbReference>
<dbReference type="PANTHER" id="PTHR44051:SF14">
    <property type="entry name" value="GLUTATHIONE S-TRANSFERASE II"/>
    <property type="match status" value="1"/>
</dbReference>
<dbReference type="Pfam" id="PF00173">
    <property type="entry name" value="Cyt-b5"/>
    <property type="match status" value="1"/>
</dbReference>
<dbReference type="AlphaFoldDB" id="A0AAJ5Z3I8"/>
<dbReference type="PROSITE" id="PS50255">
    <property type="entry name" value="CYTOCHROME_B5_2"/>
    <property type="match status" value="1"/>
</dbReference>
<dbReference type="PROSITE" id="PS50404">
    <property type="entry name" value="GST_NTER"/>
    <property type="match status" value="1"/>
</dbReference>
<evidence type="ECO:0000256" key="3">
    <source>
        <dbReference type="ARBA" id="ARBA00022723"/>
    </source>
</evidence>
<keyword evidence="4 6" id="KW-0408">Iron</keyword>
<dbReference type="InterPro" id="IPR010987">
    <property type="entry name" value="Glutathione-S-Trfase_C-like"/>
</dbReference>
<feature type="domain" description="GST N-terminal" evidence="9">
    <location>
        <begin position="165"/>
        <end position="253"/>
    </location>
</feature>
<sequence>MAPPAIRAILSEDDDDHVPMFPSANSVQRHAVSGSAPSSRLHPSGVSSLRAPVEPAPSKLEVPMRRQKVILEPGHSPLDWARLKTTTDLRGGVSTLLRVTPSQLQQHNRLDDAWTAIQGKVYNMTPYLKFHPGGVDQLMRIAGRDGTRLFSRTARHRSATIMAHFSLYVLKGHWGPNPVKIGIMLEALGADYEVKFVEFGSSDKETGVKGADYLNLCENGRTPTLVDHKRNDFVIWESGAILDYLCSAYDSDNKFHGKTPEERAIVMQWLFFQVTGHSPVQGNLYFAKMYWKTAYGEDPSQVVLNRFKNELDRVFHVYEHRLQRQASLYGEDKAFLALDRPTIADYSALGWLGMLPDVAGKLELDMQKYGILNKYIDRLRNLPEAQAAMRRVASGC</sequence>
<evidence type="ECO:0000256" key="5">
    <source>
        <dbReference type="RuleBase" id="RU003494"/>
    </source>
</evidence>
<dbReference type="InterPro" id="IPR040079">
    <property type="entry name" value="Glutathione_S-Trfase"/>
</dbReference>
<proteinExistence type="inferred from homology"/>
<evidence type="ECO:0000259" key="9">
    <source>
        <dbReference type="PROSITE" id="PS50404"/>
    </source>
</evidence>
<dbReference type="PROSITE" id="PS00191">
    <property type="entry name" value="CYTOCHROME_B5_1"/>
    <property type="match status" value="1"/>
</dbReference>
<evidence type="ECO:0000256" key="4">
    <source>
        <dbReference type="ARBA" id="ARBA00023004"/>
    </source>
</evidence>
<evidence type="ECO:0000313" key="11">
    <source>
        <dbReference type="EMBL" id="WFD17668.1"/>
    </source>
</evidence>
<organism evidence="11 12">
    <name type="scientific">Malassezia arunalokei</name>
    <dbReference type="NCBI Taxonomy" id="1514897"/>
    <lineage>
        <taxon>Eukaryota</taxon>
        <taxon>Fungi</taxon>
        <taxon>Dikarya</taxon>
        <taxon>Basidiomycota</taxon>
        <taxon>Ustilaginomycotina</taxon>
        <taxon>Malasseziomycetes</taxon>
        <taxon>Malasseziales</taxon>
        <taxon>Malasseziaceae</taxon>
        <taxon>Malassezia</taxon>
    </lineage>
</organism>
<dbReference type="GO" id="GO:0046872">
    <property type="term" value="F:metal ion binding"/>
    <property type="evidence" value="ECO:0007669"/>
    <property type="project" value="UniProtKB-UniRule"/>
</dbReference>
<feature type="domain" description="GST C-terminal" evidence="10">
    <location>
        <begin position="259"/>
        <end position="396"/>
    </location>
</feature>
<keyword evidence="2 6" id="KW-0349">Heme</keyword>
<dbReference type="InterPro" id="IPR004046">
    <property type="entry name" value="GST_C"/>
</dbReference>
<evidence type="ECO:0000256" key="6">
    <source>
        <dbReference type="RuleBase" id="RU362121"/>
    </source>
</evidence>
<evidence type="ECO:0000256" key="2">
    <source>
        <dbReference type="ARBA" id="ARBA00022617"/>
    </source>
</evidence>
<dbReference type="Gene3D" id="1.20.1050.130">
    <property type="match status" value="1"/>
</dbReference>
<dbReference type="SFLD" id="SFLDS00019">
    <property type="entry name" value="Glutathione_Transferase_(cytos"/>
    <property type="match status" value="1"/>
</dbReference>
<evidence type="ECO:0000313" key="12">
    <source>
        <dbReference type="Proteomes" id="UP001217582"/>
    </source>
</evidence>
<keyword evidence="12" id="KW-1185">Reference proteome</keyword>
<dbReference type="SFLD" id="SFLDG00358">
    <property type="entry name" value="Main_(cytGST)"/>
    <property type="match status" value="1"/>
</dbReference>
<dbReference type="SMART" id="SM01117">
    <property type="entry name" value="Cyt-b5"/>
    <property type="match status" value="1"/>
</dbReference>
<dbReference type="PROSITE" id="PS50405">
    <property type="entry name" value="GST_CTER"/>
    <property type="match status" value="1"/>
</dbReference>
<dbReference type="SUPFAM" id="SSF47616">
    <property type="entry name" value="GST C-terminal domain-like"/>
    <property type="match status" value="1"/>
</dbReference>
<comment type="similarity">
    <text evidence="6">Belongs to the cytochrome b5 family.</text>
</comment>
<comment type="similarity">
    <text evidence="1 5">Belongs to the GST superfamily.</text>
</comment>
<dbReference type="InterPro" id="IPR004045">
    <property type="entry name" value="Glutathione_S-Trfase_N"/>
</dbReference>
<reference evidence="11 12" key="1">
    <citation type="submission" date="2023-03" db="EMBL/GenBank/DDBJ databases">
        <title>Mating type loci evolution in Malassezia.</title>
        <authorList>
            <person name="Coelho M.A."/>
        </authorList>
    </citation>
    <scope>NUCLEOTIDE SEQUENCE [LARGE SCALE GENOMIC DNA]</scope>
    <source>
        <strain evidence="11 12">CBS 13387</strain>
    </source>
</reference>
<dbReference type="Pfam" id="PF00043">
    <property type="entry name" value="GST_C"/>
    <property type="match status" value="1"/>
</dbReference>
<dbReference type="Pfam" id="PF02798">
    <property type="entry name" value="GST_N"/>
    <property type="match status" value="1"/>
</dbReference>
<dbReference type="InterPro" id="IPR036400">
    <property type="entry name" value="Cyt_B5-like_heme/steroid_sf"/>
</dbReference>
<feature type="region of interest" description="Disordered" evidence="7">
    <location>
        <begin position="29"/>
        <end position="59"/>
    </location>
</feature>
<name>A0AAJ5Z3I8_9BASI</name>
<evidence type="ECO:0000256" key="7">
    <source>
        <dbReference type="SAM" id="MobiDB-lite"/>
    </source>
</evidence>
<dbReference type="Proteomes" id="UP001217582">
    <property type="component" value="Chromosome 8"/>
</dbReference>
<dbReference type="EMBL" id="CP119923">
    <property type="protein sequence ID" value="WFD17668.1"/>
    <property type="molecule type" value="Genomic_DNA"/>
</dbReference>
<dbReference type="Gene3D" id="3.10.120.10">
    <property type="entry name" value="Cytochrome b5-like heme/steroid binding domain"/>
    <property type="match status" value="1"/>
</dbReference>
<dbReference type="EC" id="2.5.1.18" evidence="11"/>
<accession>A0AAJ5Z3I8</accession>
<evidence type="ECO:0000259" key="10">
    <source>
        <dbReference type="PROSITE" id="PS50405"/>
    </source>
</evidence>
<feature type="domain" description="Cytochrome b5 heme-binding" evidence="8">
    <location>
        <begin position="96"/>
        <end position="156"/>
    </location>
</feature>
<dbReference type="InterPro" id="IPR018506">
    <property type="entry name" value="Cyt_B5_heme-BS"/>
</dbReference>
<gene>
    <name evidence="11" type="ORF">MARU1_003727</name>
</gene>
<dbReference type="InterPro" id="IPR036249">
    <property type="entry name" value="Thioredoxin-like_sf"/>
</dbReference>
<protein>
    <submittedName>
        <fullName evidence="11">Glutathione transferase</fullName>
        <ecNumber evidence="11">2.5.1.18</ecNumber>
    </submittedName>
</protein>
<dbReference type="PANTHER" id="PTHR44051">
    <property type="entry name" value="GLUTATHIONE S-TRANSFERASE-RELATED"/>
    <property type="match status" value="1"/>
</dbReference>